<protein>
    <submittedName>
        <fullName evidence="1">Uncharacterized protein</fullName>
    </submittedName>
</protein>
<organism evidence="1 2">
    <name type="scientific">Phaethon lepturus</name>
    <name type="common">White-tailed tropicbird</name>
    <dbReference type="NCBI Taxonomy" id="97097"/>
    <lineage>
        <taxon>Eukaryota</taxon>
        <taxon>Metazoa</taxon>
        <taxon>Chordata</taxon>
        <taxon>Craniata</taxon>
        <taxon>Vertebrata</taxon>
        <taxon>Euteleostomi</taxon>
        <taxon>Archelosauria</taxon>
        <taxon>Archosauria</taxon>
        <taxon>Dinosauria</taxon>
        <taxon>Saurischia</taxon>
        <taxon>Theropoda</taxon>
        <taxon>Coelurosauria</taxon>
        <taxon>Aves</taxon>
        <taxon>Neognathae</taxon>
        <taxon>Neoaves</taxon>
        <taxon>Phaethontimorphae</taxon>
        <taxon>Phaethontiformes</taxon>
        <taxon>Phaethontidae</taxon>
        <taxon>Phaethon</taxon>
    </lineage>
</organism>
<keyword evidence="2" id="KW-1185">Reference proteome</keyword>
<dbReference type="AlphaFoldDB" id="A0A091T9H1"/>
<dbReference type="PhylomeDB" id="A0A091T9H1"/>
<evidence type="ECO:0000313" key="2">
    <source>
        <dbReference type="Proteomes" id="UP000053638"/>
    </source>
</evidence>
<name>A0A091T9H1_PHALP</name>
<dbReference type="Proteomes" id="UP000053638">
    <property type="component" value="Unassembled WGS sequence"/>
</dbReference>
<reference evidence="1 2" key="1">
    <citation type="submission" date="2014-04" db="EMBL/GenBank/DDBJ databases">
        <title>Genome evolution of avian class.</title>
        <authorList>
            <person name="Zhang G."/>
            <person name="Li C."/>
        </authorList>
    </citation>
    <scope>NUCLEOTIDE SEQUENCE [LARGE SCALE GENOMIC DNA]</scope>
    <source>
        <strain evidence="1">BGI_N335</strain>
    </source>
</reference>
<proteinExistence type="predicted"/>
<sequence>DLAGSAAATAVPAIPVGVRAAGARTIGSTIAIQAPVTQGRAIAPIAIETPIAQGGAIAPIAIETPIAQGGA</sequence>
<accession>A0A091T9H1</accession>
<dbReference type="EMBL" id="KK441758">
    <property type="protein sequence ID" value="KFQ70425.1"/>
    <property type="molecule type" value="Genomic_DNA"/>
</dbReference>
<feature type="non-terminal residue" evidence="1">
    <location>
        <position position="1"/>
    </location>
</feature>
<feature type="non-terminal residue" evidence="1">
    <location>
        <position position="71"/>
    </location>
</feature>
<evidence type="ECO:0000313" key="1">
    <source>
        <dbReference type="EMBL" id="KFQ70425.1"/>
    </source>
</evidence>
<gene>
    <name evidence="1" type="ORF">N335_13939</name>
</gene>